<evidence type="ECO:0000313" key="2">
    <source>
        <dbReference type="Proteomes" id="UP001206925"/>
    </source>
</evidence>
<sequence length="126" mass="14192">MAAANIEHDLSRLCMCTLGRDKGYKCYGYLKAAATWEVDGTQSSTGAPSSMYLLSDNRISWEVNYYIFMAWGDYGHVELLLATNAVMNPVYALSKPFWKQMDPHSGFVSDASVSYLKQEVSDYFQT</sequence>
<proteinExistence type="predicted"/>
<dbReference type="Proteomes" id="UP001206925">
    <property type="component" value="Unassembled WGS sequence"/>
</dbReference>
<dbReference type="AlphaFoldDB" id="A0AAD5D903"/>
<keyword evidence="2" id="KW-1185">Reference proteome</keyword>
<reference evidence="1" key="1">
    <citation type="submission" date="2022-06" db="EMBL/GenBank/DDBJ databases">
        <title>Uncovering the hologenomic basis of an extraordinary plant invasion.</title>
        <authorList>
            <person name="Bieker V.C."/>
            <person name="Martin M.D."/>
            <person name="Gilbert T."/>
            <person name="Hodgins K."/>
            <person name="Battlay P."/>
            <person name="Petersen B."/>
            <person name="Wilson J."/>
        </authorList>
    </citation>
    <scope>NUCLEOTIDE SEQUENCE</scope>
    <source>
        <strain evidence="1">AA19_3_7</strain>
        <tissue evidence="1">Leaf</tissue>
    </source>
</reference>
<name>A0AAD5D903_AMBAR</name>
<accession>A0AAD5D903</accession>
<evidence type="ECO:0000313" key="1">
    <source>
        <dbReference type="EMBL" id="KAI7753830.1"/>
    </source>
</evidence>
<dbReference type="EMBL" id="JAMZMK010005258">
    <property type="protein sequence ID" value="KAI7753830.1"/>
    <property type="molecule type" value="Genomic_DNA"/>
</dbReference>
<organism evidence="1 2">
    <name type="scientific">Ambrosia artemisiifolia</name>
    <name type="common">Common ragweed</name>
    <dbReference type="NCBI Taxonomy" id="4212"/>
    <lineage>
        <taxon>Eukaryota</taxon>
        <taxon>Viridiplantae</taxon>
        <taxon>Streptophyta</taxon>
        <taxon>Embryophyta</taxon>
        <taxon>Tracheophyta</taxon>
        <taxon>Spermatophyta</taxon>
        <taxon>Magnoliopsida</taxon>
        <taxon>eudicotyledons</taxon>
        <taxon>Gunneridae</taxon>
        <taxon>Pentapetalae</taxon>
        <taxon>asterids</taxon>
        <taxon>campanulids</taxon>
        <taxon>Asterales</taxon>
        <taxon>Asteraceae</taxon>
        <taxon>Asteroideae</taxon>
        <taxon>Heliantheae alliance</taxon>
        <taxon>Heliantheae</taxon>
        <taxon>Ambrosia</taxon>
    </lineage>
</organism>
<gene>
    <name evidence="1" type="ORF">M8C21_031984</name>
</gene>
<comment type="caution">
    <text evidence="1">The sequence shown here is derived from an EMBL/GenBank/DDBJ whole genome shotgun (WGS) entry which is preliminary data.</text>
</comment>
<protein>
    <submittedName>
        <fullName evidence="1">Uncharacterized protein</fullName>
    </submittedName>
</protein>